<dbReference type="Proteomes" id="UP000031737">
    <property type="component" value="Unassembled WGS sequence"/>
</dbReference>
<reference evidence="2 3" key="1">
    <citation type="submission" date="2013-07" db="EMBL/GenBank/DDBJ databases">
        <authorList>
            <person name="Stoco P.H."/>
            <person name="Wagner G."/>
            <person name="Gerber A."/>
            <person name="Zaha A."/>
            <person name="Thompson C."/>
            <person name="Bartholomeu D.C."/>
            <person name="Luckemeyer D.D."/>
            <person name="Bahia D."/>
            <person name="Loreto E."/>
            <person name="Prestes E.B."/>
            <person name="Lima F.M."/>
            <person name="Rodrigues-Luiz G."/>
            <person name="Vallejo G.A."/>
            <person name="Filho J.F."/>
            <person name="Monteiro K.M."/>
            <person name="Tyler K.M."/>
            <person name="de Almeida L.G."/>
            <person name="Ortiz M.F."/>
            <person name="Siervo M.A."/>
            <person name="de Moraes M.H."/>
            <person name="Cunha O.L."/>
            <person name="Mendonca-Neto R."/>
            <person name="Silva R."/>
            <person name="Teixeira S.M."/>
            <person name="Murta S.M."/>
            <person name="Sincero T.C."/>
            <person name="Mendes T.A."/>
            <person name="Urmenyi T.P."/>
            <person name="Silva V.G."/>
            <person name="da Rocha W.D."/>
            <person name="Andersson B."/>
            <person name="Romanha A.J."/>
            <person name="Steindel M."/>
            <person name="de Vasconcelos A.T."/>
            <person name="Grisard E.C."/>
        </authorList>
    </citation>
    <scope>NUCLEOTIDE SEQUENCE [LARGE SCALE GENOMIC DNA]</scope>
    <source>
        <strain evidence="2 3">SC58</strain>
    </source>
</reference>
<proteinExistence type="predicted"/>
<keyword evidence="3" id="KW-1185">Reference proteome</keyword>
<organism evidence="2 3">
    <name type="scientific">Trypanosoma rangeli SC58</name>
    <dbReference type="NCBI Taxonomy" id="429131"/>
    <lineage>
        <taxon>Eukaryota</taxon>
        <taxon>Discoba</taxon>
        <taxon>Euglenozoa</taxon>
        <taxon>Kinetoplastea</taxon>
        <taxon>Metakinetoplastina</taxon>
        <taxon>Trypanosomatida</taxon>
        <taxon>Trypanosomatidae</taxon>
        <taxon>Trypanosoma</taxon>
        <taxon>Herpetosoma</taxon>
    </lineage>
</organism>
<evidence type="ECO:0000313" key="3">
    <source>
        <dbReference type="Proteomes" id="UP000031737"/>
    </source>
</evidence>
<protein>
    <submittedName>
        <fullName evidence="2">Uncharacterized protein</fullName>
    </submittedName>
</protein>
<name>A0A061ISU2_TRYRA</name>
<feature type="region of interest" description="Disordered" evidence="1">
    <location>
        <begin position="60"/>
        <end position="85"/>
    </location>
</feature>
<evidence type="ECO:0000313" key="2">
    <source>
        <dbReference type="EMBL" id="ESL04851.1"/>
    </source>
</evidence>
<gene>
    <name evidence="2" type="ORF">TRSC58_07613</name>
</gene>
<dbReference type="AlphaFoldDB" id="A0A061ISU2"/>
<sequence>MAGSPVEHTVCSTDCNVAVFTCGRTDITKQSLYKQRNKKSNNNKRHRCVTFMYLRSKTRTTTTHVGKAKAAGGERATITIRRKER</sequence>
<dbReference type="EMBL" id="AUPL01008326">
    <property type="protein sequence ID" value="ESL04851.1"/>
    <property type="molecule type" value="Genomic_DNA"/>
</dbReference>
<accession>A0A061ISU2</accession>
<comment type="caution">
    <text evidence="2">The sequence shown here is derived from an EMBL/GenBank/DDBJ whole genome shotgun (WGS) entry which is preliminary data.</text>
</comment>
<dbReference type="VEuPathDB" id="TriTrypDB:TRSC58_07613"/>
<evidence type="ECO:0000256" key="1">
    <source>
        <dbReference type="SAM" id="MobiDB-lite"/>
    </source>
</evidence>